<name>A0ABT3JH60_9SPHN</name>
<accession>A0ABT3JH60</accession>
<feature type="region of interest" description="Disordered" evidence="1">
    <location>
        <begin position="152"/>
        <end position="235"/>
    </location>
</feature>
<dbReference type="RefSeq" id="WP_264883069.1">
    <property type="nucleotide sequence ID" value="NZ_JAPDOB010000002.1"/>
</dbReference>
<feature type="compositionally biased region" description="Gly residues" evidence="1">
    <location>
        <begin position="1"/>
        <end position="13"/>
    </location>
</feature>
<protein>
    <recommendedName>
        <fullName evidence="4">SWFGD domain-containing protein</fullName>
    </recommendedName>
</protein>
<feature type="compositionally biased region" description="Low complexity" evidence="1">
    <location>
        <begin position="161"/>
        <end position="179"/>
    </location>
</feature>
<gene>
    <name evidence="2" type="ORF">OMW55_10795</name>
</gene>
<proteinExistence type="predicted"/>
<dbReference type="Proteomes" id="UP001526246">
    <property type="component" value="Unassembled WGS sequence"/>
</dbReference>
<feature type="region of interest" description="Disordered" evidence="1">
    <location>
        <begin position="1"/>
        <end position="124"/>
    </location>
</feature>
<feature type="compositionally biased region" description="Basic and acidic residues" evidence="1">
    <location>
        <begin position="14"/>
        <end position="56"/>
    </location>
</feature>
<evidence type="ECO:0000313" key="2">
    <source>
        <dbReference type="EMBL" id="MCW3798289.1"/>
    </source>
</evidence>
<dbReference type="EMBL" id="JAPDOB010000002">
    <property type="protein sequence ID" value="MCW3798289.1"/>
    <property type="molecule type" value="Genomic_DNA"/>
</dbReference>
<reference evidence="2 3" key="1">
    <citation type="submission" date="2022-10" db="EMBL/GenBank/DDBJ databases">
        <title>Sphingomonas sp.</title>
        <authorList>
            <person name="Jin C."/>
        </authorList>
    </citation>
    <scope>NUCLEOTIDE SEQUENCE [LARGE SCALE GENOMIC DNA]</scope>
    <source>
        <strain evidence="2 3">BN140010</strain>
    </source>
</reference>
<evidence type="ECO:0000313" key="3">
    <source>
        <dbReference type="Proteomes" id="UP001526246"/>
    </source>
</evidence>
<organism evidence="2 3">
    <name type="scientific">Sphingomonas arvum</name>
    <dbReference type="NCBI Taxonomy" id="2992113"/>
    <lineage>
        <taxon>Bacteria</taxon>
        <taxon>Pseudomonadati</taxon>
        <taxon>Pseudomonadota</taxon>
        <taxon>Alphaproteobacteria</taxon>
        <taxon>Sphingomonadales</taxon>
        <taxon>Sphingomonadaceae</taxon>
        <taxon>Sphingomonas</taxon>
    </lineage>
</organism>
<evidence type="ECO:0000256" key="1">
    <source>
        <dbReference type="SAM" id="MobiDB-lite"/>
    </source>
</evidence>
<comment type="caution">
    <text evidence="2">The sequence shown here is derived from an EMBL/GenBank/DDBJ whole genome shotgun (WGS) entry which is preliminary data.</text>
</comment>
<feature type="compositionally biased region" description="Basic and acidic residues" evidence="1">
    <location>
        <begin position="79"/>
        <end position="96"/>
    </location>
</feature>
<evidence type="ECO:0008006" key="4">
    <source>
        <dbReference type="Google" id="ProtNLM"/>
    </source>
</evidence>
<keyword evidence="3" id="KW-1185">Reference proteome</keyword>
<sequence length="235" mass="26310">MAGYRGDGYGVYGDHGDDDFRFGDDRGRDRDIRGERDRGRPEERGFFERDRDDDGPRQGATHGNVMGRAEQAVRSYVEGGDHGSGRGHQLSDDPRAVRAAGDWNRQHGREGYEGSYAQHPDPYQSYRERHLAEMDRDYDDWCRQREQQFHSEFKDWRSRRQMSSGQVGQVQSQMSSQQGDMPALELSDAAHATAPDVPVTAEQPSRAGSGASRRRGSSGSTPDETAGQTGGQQDR</sequence>